<protein>
    <submittedName>
        <fullName evidence="1">Uncharacterized protein</fullName>
    </submittedName>
</protein>
<sequence>MVSMVITPLIHEEHGLRFDGHQACEVEPTKKKKRVKGLTQSFKELKTALRSMCESHKLPLAMTWVPCSDCNGLRRCKVNSAGVEFCLPGDSFLREFLKVSKCRHLRKGLVAERARSSLNMLYCSDITQFSFRDYPLVHYARRCNLSGWFTIYLLCKHTGNFIYVLEFFLSARSKDDEKTTLSLIMGTIEEKFTTFRFASGKELGELIRVEVIQFQENQKIHSFQSIQATRDFSMSSIPSSVQSSASVANIRPGSQDACMFQSIQATSDFSMSSIPSFVQSSASVANIRPGSQDACMGTINAKYDSDSNPSSDSDHSFEQSTTSVPMVTVKAKYASYTIKFKLSSPYSFVELQQKVIEWLDQRARTCRVCFEDESVNKLISRDPKIPEDGAAQRKTKARAQQERGESKAKLEEP</sequence>
<evidence type="ECO:0000313" key="1">
    <source>
        <dbReference type="EMBL" id="KAH7840244.1"/>
    </source>
</evidence>
<keyword evidence="2" id="KW-1185">Reference proteome</keyword>
<dbReference type="EMBL" id="CM037160">
    <property type="protein sequence ID" value="KAH7840244.1"/>
    <property type="molecule type" value="Genomic_DNA"/>
</dbReference>
<name>A0ACB7XHH2_9ERIC</name>
<dbReference type="Proteomes" id="UP000828048">
    <property type="component" value="Chromosome 10"/>
</dbReference>
<proteinExistence type="predicted"/>
<reference evidence="1 2" key="1">
    <citation type="journal article" date="2021" name="Hortic Res">
        <title>High-quality reference genome and annotation aids understanding of berry development for evergreen blueberry (Vaccinium darrowii).</title>
        <authorList>
            <person name="Yu J."/>
            <person name="Hulse-Kemp A.M."/>
            <person name="Babiker E."/>
            <person name="Staton M."/>
        </authorList>
    </citation>
    <scope>NUCLEOTIDE SEQUENCE [LARGE SCALE GENOMIC DNA]</scope>
    <source>
        <strain evidence="2">cv. NJ 8807/NJ 8810</strain>
        <tissue evidence="1">Young leaf</tissue>
    </source>
</reference>
<gene>
    <name evidence="1" type="ORF">Vadar_014654</name>
</gene>
<accession>A0ACB7XHH2</accession>
<organism evidence="1 2">
    <name type="scientific">Vaccinium darrowii</name>
    <dbReference type="NCBI Taxonomy" id="229202"/>
    <lineage>
        <taxon>Eukaryota</taxon>
        <taxon>Viridiplantae</taxon>
        <taxon>Streptophyta</taxon>
        <taxon>Embryophyta</taxon>
        <taxon>Tracheophyta</taxon>
        <taxon>Spermatophyta</taxon>
        <taxon>Magnoliopsida</taxon>
        <taxon>eudicotyledons</taxon>
        <taxon>Gunneridae</taxon>
        <taxon>Pentapetalae</taxon>
        <taxon>asterids</taxon>
        <taxon>Ericales</taxon>
        <taxon>Ericaceae</taxon>
        <taxon>Vaccinioideae</taxon>
        <taxon>Vaccinieae</taxon>
        <taxon>Vaccinium</taxon>
    </lineage>
</organism>
<evidence type="ECO:0000313" key="2">
    <source>
        <dbReference type="Proteomes" id="UP000828048"/>
    </source>
</evidence>
<comment type="caution">
    <text evidence="1">The sequence shown here is derived from an EMBL/GenBank/DDBJ whole genome shotgun (WGS) entry which is preliminary data.</text>
</comment>